<protein>
    <submittedName>
        <fullName evidence="1">Uncharacterized protein</fullName>
    </submittedName>
</protein>
<dbReference type="RefSeq" id="WP_147851412.1">
    <property type="nucleotide sequence ID" value="NZ_VDUZ01000056.1"/>
</dbReference>
<comment type="caution">
    <text evidence="1">The sequence shown here is derived from an EMBL/GenBank/DDBJ whole genome shotgun (WGS) entry which is preliminary data.</text>
</comment>
<gene>
    <name evidence="1" type="ORF">FHP25_33745</name>
</gene>
<keyword evidence="2" id="KW-1185">Reference proteome</keyword>
<evidence type="ECO:0000313" key="1">
    <source>
        <dbReference type="EMBL" id="TXL70618.1"/>
    </source>
</evidence>
<name>A0A5C8PAP2_9HYPH</name>
<organism evidence="1 2">
    <name type="scientific">Vineibacter terrae</name>
    <dbReference type="NCBI Taxonomy" id="2586908"/>
    <lineage>
        <taxon>Bacteria</taxon>
        <taxon>Pseudomonadati</taxon>
        <taxon>Pseudomonadota</taxon>
        <taxon>Alphaproteobacteria</taxon>
        <taxon>Hyphomicrobiales</taxon>
        <taxon>Vineibacter</taxon>
    </lineage>
</organism>
<dbReference type="Proteomes" id="UP000321638">
    <property type="component" value="Unassembled WGS sequence"/>
</dbReference>
<sequence length="96" mass="10497">MALPITQITHDAVVAATGEAEVYEAAVDIPDHVAHDAERLAALKRAADALASGRYLVLRPFDRLVFAFPSLFHAGLFRRHLQSVAPDASHDGWRQP</sequence>
<reference evidence="1 2" key="1">
    <citation type="submission" date="2019-06" db="EMBL/GenBank/DDBJ databases">
        <title>New taxonomy in bacterial strain CC-CFT640, isolated from vineyard.</title>
        <authorList>
            <person name="Lin S.-Y."/>
            <person name="Tsai C.-F."/>
            <person name="Young C.-C."/>
        </authorList>
    </citation>
    <scope>NUCLEOTIDE SEQUENCE [LARGE SCALE GENOMIC DNA]</scope>
    <source>
        <strain evidence="1 2">CC-CFT640</strain>
    </source>
</reference>
<accession>A0A5C8PAP2</accession>
<dbReference type="AlphaFoldDB" id="A0A5C8PAP2"/>
<dbReference type="EMBL" id="VDUZ01000056">
    <property type="protein sequence ID" value="TXL70618.1"/>
    <property type="molecule type" value="Genomic_DNA"/>
</dbReference>
<evidence type="ECO:0000313" key="2">
    <source>
        <dbReference type="Proteomes" id="UP000321638"/>
    </source>
</evidence>
<proteinExistence type="predicted"/>